<dbReference type="Gene3D" id="3.90.25.10">
    <property type="entry name" value="UDP-galactose 4-epimerase, domain 1"/>
    <property type="match status" value="1"/>
</dbReference>
<comment type="cofactor">
    <cofactor evidence="6">
        <name>Mg(2+)</name>
        <dbReference type="ChEBI" id="CHEBI:18420"/>
    </cofactor>
    <text evidence="6">Binds 1 Mg(2+) ion per monomer.</text>
</comment>
<evidence type="ECO:0000256" key="1">
    <source>
        <dbReference type="ARBA" id="ARBA00004781"/>
    </source>
</evidence>
<dbReference type="InterPro" id="IPR036291">
    <property type="entry name" value="NAD(P)-bd_dom_sf"/>
</dbReference>
<dbReference type="InterPro" id="IPR005913">
    <property type="entry name" value="dTDP_dehydrorham_reduct"/>
</dbReference>
<protein>
    <recommendedName>
        <fullName evidence="4 6">dTDP-4-dehydrorhamnose reductase</fullName>
        <ecNumber evidence="3 6">1.1.1.133</ecNumber>
    </recommendedName>
</protein>
<evidence type="ECO:0000313" key="8">
    <source>
        <dbReference type="EMBL" id="BBL35043.1"/>
    </source>
</evidence>
<dbReference type="EC" id="1.1.1.133" evidence="3 6"/>
<dbReference type="InterPro" id="IPR029903">
    <property type="entry name" value="RmlD-like-bd"/>
</dbReference>
<evidence type="ECO:0000256" key="3">
    <source>
        <dbReference type="ARBA" id="ARBA00012929"/>
    </source>
</evidence>
<feature type="domain" description="RmlD-like substrate binding" evidence="7">
    <location>
        <begin position="1"/>
        <end position="292"/>
    </location>
</feature>
<comment type="similarity">
    <text evidence="2 6">Belongs to the dTDP-4-dehydrorhamnose reductase family.</text>
</comment>
<reference evidence="8 9" key="1">
    <citation type="submission" date="2019-06" db="EMBL/GenBank/DDBJ databases">
        <title>Nitrosomonas stercoris KYUHI-S whole genome shotgun sequence.</title>
        <authorList>
            <person name="Nakagawa T."/>
            <person name="Tsuchiya Y."/>
            <person name="Takahashi R."/>
        </authorList>
    </citation>
    <scope>NUCLEOTIDE SEQUENCE [LARGE SCALE GENOMIC DNA]</scope>
    <source>
        <strain evidence="8 9">KYUHI-S</strain>
    </source>
</reference>
<dbReference type="PANTHER" id="PTHR10491:SF4">
    <property type="entry name" value="METHIONINE ADENOSYLTRANSFERASE 2 SUBUNIT BETA"/>
    <property type="match status" value="1"/>
</dbReference>
<keyword evidence="6" id="KW-0521">NADP</keyword>
<comment type="function">
    <text evidence="6">Catalyzes the reduction of dTDP-6-deoxy-L-lyxo-4-hexulose to yield dTDP-L-rhamnose.</text>
</comment>
<evidence type="ECO:0000256" key="6">
    <source>
        <dbReference type="RuleBase" id="RU364082"/>
    </source>
</evidence>
<evidence type="ECO:0000259" key="7">
    <source>
        <dbReference type="Pfam" id="PF04321"/>
    </source>
</evidence>
<keyword evidence="6" id="KW-0560">Oxidoreductase</keyword>
<dbReference type="KEGG" id="nst:Nstercoris_01297"/>
<evidence type="ECO:0000256" key="5">
    <source>
        <dbReference type="ARBA" id="ARBA00048200"/>
    </source>
</evidence>
<organism evidence="8 9">
    <name type="scientific">Nitrosomonas stercoris</name>
    <dbReference type="NCBI Taxonomy" id="1444684"/>
    <lineage>
        <taxon>Bacteria</taxon>
        <taxon>Pseudomonadati</taxon>
        <taxon>Pseudomonadota</taxon>
        <taxon>Betaproteobacteria</taxon>
        <taxon>Nitrosomonadales</taxon>
        <taxon>Nitrosomonadaceae</taxon>
        <taxon>Nitrosomonas</taxon>
    </lineage>
</organism>
<dbReference type="NCBIfam" id="NF007440">
    <property type="entry name" value="PRK09987.1"/>
    <property type="match status" value="1"/>
</dbReference>
<comment type="pathway">
    <text evidence="1 6">Carbohydrate biosynthesis; dTDP-L-rhamnose biosynthesis.</text>
</comment>
<comment type="catalytic activity">
    <reaction evidence="5 6">
        <text>dTDP-beta-L-rhamnose + NADP(+) = dTDP-4-dehydro-beta-L-rhamnose + NADPH + H(+)</text>
        <dbReference type="Rhea" id="RHEA:21796"/>
        <dbReference type="ChEBI" id="CHEBI:15378"/>
        <dbReference type="ChEBI" id="CHEBI:57510"/>
        <dbReference type="ChEBI" id="CHEBI:57783"/>
        <dbReference type="ChEBI" id="CHEBI:58349"/>
        <dbReference type="ChEBI" id="CHEBI:62830"/>
        <dbReference type="EC" id="1.1.1.133"/>
    </reaction>
</comment>
<evidence type="ECO:0000313" key="9">
    <source>
        <dbReference type="Proteomes" id="UP000316473"/>
    </source>
</evidence>
<evidence type="ECO:0000256" key="2">
    <source>
        <dbReference type="ARBA" id="ARBA00010944"/>
    </source>
</evidence>
<name>A0A4Y1YQC4_9PROT</name>
<dbReference type="Gene3D" id="3.40.50.720">
    <property type="entry name" value="NAD(P)-binding Rossmann-like Domain"/>
    <property type="match status" value="1"/>
</dbReference>
<dbReference type="GO" id="GO:0019305">
    <property type="term" value="P:dTDP-rhamnose biosynthetic process"/>
    <property type="evidence" value="ECO:0007669"/>
    <property type="project" value="UniProtKB-UniPathway"/>
</dbReference>
<dbReference type="NCBIfam" id="TIGR01214">
    <property type="entry name" value="rmlD"/>
    <property type="match status" value="1"/>
</dbReference>
<dbReference type="PANTHER" id="PTHR10491">
    <property type="entry name" value="DTDP-4-DEHYDRORHAMNOSE REDUCTASE"/>
    <property type="match status" value="1"/>
</dbReference>
<dbReference type="AlphaFoldDB" id="A0A4Y1YQC4"/>
<gene>
    <name evidence="8" type="ORF">Nstercoris_01297</name>
</gene>
<accession>A0A4Y1YQC4</accession>
<proteinExistence type="inferred from homology"/>
<sequence length="294" mass="32276">MSILLLGKNGQVGWELQRSLSVLGEVVAVGRSECDLVDANAIRTLVRDIQPEVIVNAAAYTAVDKAESEPELARAINTVAPGVLGEEAAELGALVVHFSTDYVFDGALERPYLESDASNPQSVYGLTKRDGEIALATATEQHLILRTSWVVGVHGNNFAKTILRLAQERDAFRVVGDQWGAPTSAALLADLTAHLLRQWQRNSNMFPYGLYHCAASGETNWCDYACFVVATAIDTGKQLAITPARIERITTADYPLPAKRPANSRLDCNQFKQTFRLNLPHWQNSLTHILHQIL</sequence>
<dbReference type="CDD" id="cd05254">
    <property type="entry name" value="dTDP_HR_like_SDR_e"/>
    <property type="match status" value="1"/>
</dbReference>
<evidence type="ECO:0000256" key="4">
    <source>
        <dbReference type="ARBA" id="ARBA00017099"/>
    </source>
</evidence>
<dbReference type="GO" id="GO:0008831">
    <property type="term" value="F:dTDP-4-dehydrorhamnose reductase activity"/>
    <property type="evidence" value="ECO:0007669"/>
    <property type="project" value="UniProtKB-EC"/>
</dbReference>
<dbReference type="GO" id="GO:0005829">
    <property type="term" value="C:cytosol"/>
    <property type="evidence" value="ECO:0007669"/>
    <property type="project" value="TreeGrafter"/>
</dbReference>
<dbReference type="SUPFAM" id="SSF51735">
    <property type="entry name" value="NAD(P)-binding Rossmann-fold domains"/>
    <property type="match status" value="1"/>
</dbReference>
<dbReference type="Pfam" id="PF04321">
    <property type="entry name" value="RmlD_sub_bind"/>
    <property type="match status" value="1"/>
</dbReference>
<dbReference type="Proteomes" id="UP000316473">
    <property type="component" value="Chromosome"/>
</dbReference>
<dbReference type="EMBL" id="AP019755">
    <property type="protein sequence ID" value="BBL35043.1"/>
    <property type="molecule type" value="Genomic_DNA"/>
</dbReference>
<dbReference type="UniPathway" id="UPA00124"/>
<keyword evidence="9" id="KW-1185">Reference proteome</keyword>